<proteinExistence type="predicted"/>
<keyword evidence="1" id="KW-0472">Membrane</keyword>
<organism evidence="2">
    <name type="scientific">marine sediment metagenome</name>
    <dbReference type="NCBI Taxonomy" id="412755"/>
    <lineage>
        <taxon>unclassified sequences</taxon>
        <taxon>metagenomes</taxon>
        <taxon>ecological metagenomes</taxon>
    </lineage>
</organism>
<evidence type="ECO:0000313" key="2">
    <source>
        <dbReference type="EMBL" id="KKM22073.1"/>
    </source>
</evidence>
<protein>
    <recommendedName>
        <fullName evidence="3">Transmembrane protein</fullName>
    </recommendedName>
</protein>
<dbReference type="AlphaFoldDB" id="A0A0F9KIV9"/>
<keyword evidence="1" id="KW-1133">Transmembrane helix</keyword>
<dbReference type="EMBL" id="LAZR01013412">
    <property type="protein sequence ID" value="KKM22073.1"/>
    <property type="molecule type" value="Genomic_DNA"/>
</dbReference>
<sequence length="129" mass="15416">MKEELTFKKKAFYVMLGMYYMTLIFGVYTFYNYDFTERIFYQENAFTDANPSEDCNNLSLVDTSYCLRGKVKEIFSFNYTDDDLTLTYDELKTRGGDCKDWSDYYKSITPNNYYSRTTTFDFAEGYAHR</sequence>
<feature type="non-terminal residue" evidence="2">
    <location>
        <position position="129"/>
    </location>
</feature>
<evidence type="ECO:0000256" key="1">
    <source>
        <dbReference type="SAM" id="Phobius"/>
    </source>
</evidence>
<name>A0A0F9KIV9_9ZZZZ</name>
<gene>
    <name evidence="2" type="ORF">LCGC14_1628990</name>
</gene>
<comment type="caution">
    <text evidence="2">The sequence shown here is derived from an EMBL/GenBank/DDBJ whole genome shotgun (WGS) entry which is preliminary data.</text>
</comment>
<feature type="transmembrane region" description="Helical" evidence="1">
    <location>
        <begin position="12"/>
        <end position="31"/>
    </location>
</feature>
<reference evidence="2" key="1">
    <citation type="journal article" date="2015" name="Nature">
        <title>Complex archaea that bridge the gap between prokaryotes and eukaryotes.</title>
        <authorList>
            <person name="Spang A."/>
            <person name="Saw J.H."/>
            <person name="Jorgensen S.L."/>
            <person name="Zaremba-Niedzwiedzka K."/>
            <person name="Martijn J."/>
            <person name="Lind A.E."/>
            <person name="van Eijk R."/>
            <person name="Schleper C."/>
            <person name="Guy L."/>
            <person name="Ettema T.J."/>
        </authorList>
    </citation>
    <scope>NUCLEOTIDE SEQUENCE</scope>
</reference>
<keyword evidence="1" id="KW-0812">Transmembrane</keyword>
<accession>A0A0F9KIV9</accession>
<evidence type="ECO:0008006" key="3">
    <source>
        <dbReference type="Google" id="ProtNLM"/>
    </source>
</evidence>